<keyword evidence="3" id="KW-1185">Reference proteome</keyword>
<evidence type="ECO:0000259" key="1">
    <source>
        <dbReference type="Pfam" id="PF17921"/>
    </source>
</evidence>
<name>G4YI97_PHYSP</name>
<dbReference type="InterPro" id="IPR012337">
    <property type="entry name" value="RNaseH-like_sf"/>
</dbReference>
<dbReference type="InParanoid" id="G4YI97"/>
<dbReference type="Proteomes" id="UP000002640">
    <property type="component" value="Unassembled WGS sequence"/>
</dbReference>
<dbReference type="STRING" id="1094619.G4YI97"/>
<dbReference type="AlphaFoldDB" id="G4YI97"/>
<evidence type="ECO:0000313" key="3">
    <source>
        <dbReference type="Proteomes" id="UP000002640"/>
    </source>
</evidence>
<sequence>MVCPGSLEQSPAGSDSCGGGANCSDLSEDVGNKELESHLSWDPDMEVYLTPGCKAWTPDDAVELQQRLCGVAHAGLSGHPGIEATTTALSESFNWSSLRRDAQHFVRDRLHCLIVGDRVVPRPYGPTLHATKPNEILHFDYLSLPESTTGEQYALVIKDDIRGADSWISDRGTHFKNHLIDLLRARYGTHHHFTTAYCPCGAGSLPASPPVLTSMHPRSSEVVDVTNVYENQREHVVAVQSALESR</sequence>
<evidence type="ECO:0000313" key="2">
    <source>
        <dbReference type="EMBL" id="EGZ27480.1"/>
    </source>
</evidence>
<feature type="domain" description="Integrase zinc-binding" evidence="1">
    <location>
        <begin position="63"/>
        <end position="112"/>
    </location>
</feature>
<protein>
    <recommendedName>
        <fullName evidence="1">Integrase zinc-binding domain-containing protein</fullName>
    </recommendedName>
</protein>
<reference evidence="2 3" key="1">
    <citation type="journal article" date="2006" name="Science">
        <title>Phytophthora genome sequences uncover evolutionary origins and mechanisms of pathogenesis.</title>
        <authorList>
            <person name="Tyler B.M."/>
            <person name="Tripathy S."/>
            <person name="Zhang X."/>
            <person name="Dehal P."/>
            <person name="Jiang R.H."/>
            <person name="Aerts A."/>
            <person name="Arredondo F.D."/>
            <person name="Baxter L."/>
            <person name="Bensasson D."/>
            <person name="Beynon J.L."/>
            <person name="Chapman J."/>
            <person name="Damasceno C.M."/>
            <person name="Dorrance A.E."/>
            <person name="Dou D."/>
            <person name="Dickerman A.W."/>
            <person name="Dubchak I.L."/>
            <person name="Garbelotto M."/>
            <person name="Gijzen M."/>
            <person name="Gordon S.G."/>
            <person name="Govers F."/>
            <person name="Grunwald N.J."/>
            <person name="Huang W."/>
            <person name="Ivors K.L."/>
            <person name="Jones R.W."/>
            <person name="Kamoun S."/>
            <person name="Krampis K."/>
            <person name="Lamour K.H."/>
            <person name="Lee M.K."/>
            <person name="McDonald W.H."/>
            <person name="Medina M."/>
            <person name="Meijer H.J."/>
            <person name="Nordberg E.K."/>
            <person name="Maclean D.J."/>
            <person name="Ospina-Giraldo M.D."/>
            <person name="Morris P.F."/>
            <person name="Phuntumart V."/>
            <person name="Putnam N.H."/>
            <person name="Rash S."/>
            <person name="Rose J.K."/>
            <person name="Sakihama Y."/>
            <person name="Salamov A.A."/>
            <person name="Savidor A."/>
            <person name="Scheuring C.F."/>
            <person name="Smith B.M."/>
            <person name="Sobral B.W."/>
            <person name="Terry A."/>
            <person name="Torto-Alalibo T.A."/>
            <person name="Win J."/>
            <person name="Xu Z."/>
            <person name="Zhang H."/>
            <person name="Grigoriev I.V."/>
            <person name="Rokhsar D.S."/>
            <person name="Boore J.L."/>
        </authorList>
    </citation>
    <scope>NUCLEOTIDE SEQUENCE [LARGE SCALE GENOMIC DNA]</scope>
    <source>
        <strain evidence="2 3">P6497</strain>
    </source>
</reference>
<dbReference type="SUPFAM" id="SSF53098">
    <property type="entry name" value="Ribonuclease H-like"/>
    <property type="match status" value="1"/>
</dbReference>
<gene>
    <name evidence="2" type="ORF">PHYSODRAFT_293359</name>
</gene>
<dbReference type="Gene3D" id="3.30.420.10">
    <property type="entry name" value="Ribonuclease H-like superfamily/Ribonuclease H"/>
    <property type="match status" value="1"/>
</dbReference>
<accession>G4YI97</accession>
<dbReference type="Gene3D" id="1.10.340.70">
    <property type="match status" value="1"/>
</dbReference>
<dbReference type="RefSeq" id="XP_009514755.1">
    <property type="nucleotide sequence ID" value="XM_009516460.1"/>
</dbReference>
<dbReference type="KEGG" id="psoj:PHYSODRAFT_293359"/>
<organism evidence="2 3">
    <name type="scientific">Phytophthora sojae (strain P6497)</name>
    <name type="common">Soybean stem and root rot agent</name>
    <name type="synonym">Phytophthora megasperma f. sp. glycines</name>
    <dbReference type="NCBI Taxonomy" id="1094619"/>
    <lineage>
        <taxon>Eukaryota</taxon>
        <taxon>Sar</taxon>
        <taxon>Stramenopiles</taxon>
        <taxon>Oomycota</taxon>
        <taxon>Peronosporomycetes</taxon>
        <taxon>Peronosporales</taxon>
        <taxon>Peronosporaceae</taxon>
        <taxon>Phytophthora</taxon>
    </lineage>
</organism>
<dbReference type="GeneID" id="20640974"/>
<dbReference type="InterPro" id="IPR036397">
    <property type="entry name" value="RNaseH_sf"/>
</dbReference>
<dbReference type="InterPro" id="IPR041588">
    <property type="entry name" value="Integrase_H2C2"/>
</dbReference>
<dbReference type="Pfam" id="PF17921">
    <property type="entry name" value="Integrase_H2C2"/>
    <property type="match status" value="1"/>
</dbReference>
<dbReference type="EMBL" id="JH159151">
    <property type="protein sequence ID" value="EGZ27480.1"/>
    <property type="molecule type" value="Genomic_DNA"/>
</dbReference>
<dbReference type="GO" id="GO:0003676">
    <property type="term" value="F:nucleic acid binding"/>
    <property type="evidence" value="ECO:0007669"/>
    <property type="project" value="InterPro"/>
</dbReference>
<proteinExistence type="predicted"/>